<evidence type="ECO:0000256" key="4">
    <source>
        <dbReference type="ARBA" id="ARBA00022729"/>
    </source>
</evidence>
<comment type="similarity">
    <text evidence="2">Belongs to the glycosyl hydrolase 20 family.</text>
</comment>
<dbReference type="Pfam" id="PF14845">
    <property type="entry name" value="Glycohydro_20b2"/>
    <property type="match status" value="1"/>
</dbReference>
<dbReference type="Gene3D" id="3.20.20.80">
    <property type="entry name" value="Glycosidases"/>
    <property type="match status" value="1"/>
</dbReference>
<gene>
    <name evidence="11" type="ORF">DGAL_LOCUS8622</name>
</gene>
<dbReference type="InterPro" id="IPR015883">
    <property type="entry name" value="Glyco_hydro_20_cat"/>
</dbReference>
<proteinExistence type="inferred from homology"/>
<dbReference type="Pfam" id="PF00728">
    <property type="entry name" value="Glyco_hydro_20"/>
    <property type="match status" value="1"/>
</dbReference>
<evidence type="ECO:0000256" key="1">
    <source>
        <dbReference type="ARBA" id="ARBA00001231"/>
    </source>
</evidence>
<dbReference type="EMBL" id="CAKKLH010000190">
    <property type="protein sequence ID" value="CAH0105566.1"/>
    <property type="molecule type" value="Genomic_DNA"/>
</dbReference>
<keyword evidence="4" id="KW-0732">Signal</keyword>
<organism evidence="11 12">
    <name type="scientific">Daphnia galeata</name>
    <dbReference type="NCBI Taxonomy" id="27404"/>
    <lineage>
        <taxon>Eukaryota</taxon>
        <taxon>Metazoa</taxon>
        <taxon>Ecdysozoa</taxon>
        <taxon>Arthropoda</taxon>
        <taxon>Crustacea</taxon>
        <taxon>Branchiopoda</taxon>
        <taxon>Diplostraca</taxon>
        <taxon>Cladocera</taxon>
        <taxon>Anomopoda</taxon>
        <taxon>Daphniidae</taxon>
        <taxon>Daphnia</taxon>
    </lineage>
</organism>
<dbReference type="FunFam" id="3.20.20.80:FF:000063">
    <property type="entry name" value="Beta-hexosaminidase"/>
    <property type="match status" value="1"/>
</dbReference>
<protein>
    <recommendedName>
        <fullName evidence="3">beta-N-acetylhexosaminidase</fullName>
        <ecNumber evidence="3">3.2.1.52</ecNumber>
    </recommendedName>
</protein>
<dbReference type="CDD" id="cd06562">
    <property type="entry name" value="GH20_HexA_HexB-like"/>
    <property type="match status" value="1"/>
</dbReference>
<dbReference type="SUPFAM" id="SSF55545">
    <property type="entry name" value="beta-N-acetylhexosaminidase-like domain"/>
    <property type="match status" value="1"/>
</dbReference>
<dbReference type="GO" id="GO:0016020">
    <property type="term" value="C:membrane"/>
    <property type="evidence" value="ECO:0007669"/>
    <property type="project" value="TreeGrafter"/>
</dbReference>
<dbReference type="PANTHER" id="PTHR22600">
    <property type="entry name" value="BETA-HEXOSAMINIDASE"/>
    <property type="match status" value="1"/>
</dbReference>
<comment type="caution">
    <text evidence="11">The sequence shown here is derived from an EMBL/GenBank/DDBJ whole genome shotgun (WGS) entry which is preliminary data.</text>
</comment>
<dbReference type="Gene3D" id="3.80.10.10">
    <property type="entry name" value="Ribonuclease Inhibitor"/>
    <property type="match status" value="2"/>
</dbReference>
<evidence type="ECO:0000259" key="10">
    <source>
        <dbReference type="Pfam" id="PF14845"/>
    </source>
</evidence>
<keyword evidence="12" id="KW-1185">Reference proteome</keyword>
<comment type="catalytic activity">
    <reaction evidence="1">
        <text>Hydrolysis of terminal non-reducing N-acetyl-D-hexosamine residues in N-acetyl-beta-D-hexosaminides.</text>
        <dbReference type="EC" id="3.2.1.52"/>
    </reaction>
</comment>
<evidence type="ECO:0000256" key="3">
    <source>
        <dbReference type="ARBA" id="ARBA00012663"/>
    </source>
</evidence>
<dbReference type="PANTHER" id="PTHR22600:SF21">
    <property type="entry name" value="BETA-HEXOSAMINIDASE A"/>
    <property type="match status" value="1"/>
</dbReference>
<dbReference type="InterPro" id="IPR029018">
    <property type="entry name" value="Hex-like_dom2"/>
</dbReference>
<dbReference type="GO" id="GO:0005764">
    <property type="term" value="C:lysosome"/>
    <property type="evidence" value="ECO:0007669"/>
    <property type="project" value="TreeGrafter"/>
</dbReference>
<dbReference type="InterPro" id="IPR025705">
    <property type="entry name" value="Beta_hexosaminidase_sua/sub"/>
</dbReference>
<feature type="active site" description="Proton donor" evidence="8">
    <location>
        <position position="1021"/>
    </location>
</feature>
<dbReference type="GO" id="GO:0006689">
    <property type="term" value="P:ganglioside catabolic process"/>
    <property type="evidence" value="ECO:0007669"/>
    <property type="project" value="TreeGrafter"/>
</dbReference>
<keyword evidence="5" id="KW-0378">Hydrolase</keyword>
<evidence type="ECO:0000256" key="8">
    <source>
        <dbReference type="PIRSR" id="PIRSR625705-1"/>
    </source>
</evidence>
<dbReference type="SUPFAM" id="SSF52047">
    <property type="entry name" value="RNI-like"/>
    <property type="match status" value="2"/>
</dbReference>
<keyword evidence="6" id="KW-0325">Glycoprotein</keyword>
<dbReference type="Proteomes" id="UP000789390">
    <property type="component" value="Unassembled WGS sequence"/>
</dbReference>
<feature type="domain" description="Glycoside hydrolase family 20 catalytic" evidence="9">
    <location>
        <begin position="862"/>
        <end position="1189"/>
    </location>
</feature>
<dbReference type="GO" id="GO:0030203">
    <property type="term" value="P:glycosaminoglycan metabolic process"/>
    <property type="evidence" value="ECO:0007669"/>
    <property type="project" value="TreeGrafter"/>
</dbReference>
<sequence length="1823" mass="212664">MENIFIPDDVFHFLATFLNPEDCMSFCLSGVSPGFTAFYSRKRIWKLSRCFGLKPNIFQEYFSKCMVSSNISVLDLSHCFWLPEDTLLEGCFSSEMKNLIELNVLDTQLSFFSVLLKVMPHCQGLTKLSVNIPEQKWRSLNKKLQGFPDTYKENFKKLTHLKLYLLDSSNPFIWLLLFKVLGWCRDCVHLHMELFQPKTMTNGSPQENNLLKCETVIKLFSEWNLYDGLKWMISLKGLCVLTNQTDCCFDEFCRWLLRELNPPNLEKLWIPSTTLSLSPSQFKPGPSLKCLNIGNLNRRFDLTSVDFIHLTHLSGIKVDSDLKLPQLQFFRGEFSSYSVLDQFCASHPQLEHLHFDGYDFPITRKRRRKNGMTFKFQWVLAHLQTLIFNYNPHPDLLIKLMHSCSKLEELYVGLQTLNVFPVRQPNGHCDAYRSISKQTHLRKLTFSGIEFTCGDFLQQVLEECKKLESLHISGHFERSEAFLYHLLTYLPLATNLRDLRIQKDAFSVFLLMDLISSIGSCLKLERLMIYQAEIGFPLNGRHQFNICLSRCLKDLIHRLPQIVAFCFIYPFDPENFGHIFHPYSISWDPKNTENITHRPCFWHYVGPFNLPKNLSFPRIHLHEFVDPFPCHTFRGHAICLSIKFNQYADTRFDFETTRFSFRLLLDNTIMYLRSALLLAFCCLAMQWAPSESVPFVIPWYGRWILPTVGEVWPKPQQQTSSETFFILRPTMFQFQIIGERCDIIDEAIRRYYQIIFYPGAASAPSSYPATPIQTSPQFRAFLDSVAIDLKQPCEYLPSADMNESYNIKIDTPDNPLKATISSDSVWGILRGMETLSQLVYSSAETGVAYQINATEIVDFPRFSYRGFMMDTARHYMPLKTIKKMTDLLAQNKMNVLHWHLTDDASFPYESTLFPNISRYGSFQPFSHIYTANDVREVIEYARMRGVRVIPEFDTPDHTQSWGLGQPGLLTECYDDNGVLKVPDEYGAIMPTREENYVFLKQFFGEIFNTFPDPFVHLGGDEVSYYCWQRHPEIKAFMAANGWGTDFTKLEQYYFDRLTAATQEVTQNQMRHIVWQELLDLNITLPANTVVEVWKGAKEELSFLDELARITKYGYQTILSSPWYLNYISYGLDWEQYYLAEPLDFDGTEAQKNLVIGGEATMWSEYVDSVSVIPRTWPRASTVAERLWSDRSVNDTKLAALRLEEHRCRLLKRGFMVDPSNGVNFCEQEWDMIWKLSRCFCLEPNICRQYFSKCMVSSNISVLDLSHCFWLPENTLLEGCFSSEMKNLIELNVLDTQLSFVSVLLKVMPHCQGLTKLSVNIPERTWRSLNRKLQGLPETYKENFKKLTHLKLYLLDSSNPFIWLLLFKVLAWCRDCVHLHMELFQPKTILNGSPRENNLLKCETVIKLFSEWNLYDGLKWMISLKGLCVLTNQTDCCFDEFCRWLLRELNPPNLEKLWIPSTTLSLSPSQFKPGPSLKCLNIGRLDRGFDLTSVDFIHLTHLSGIKVDSDLKLPQLKFFRGEFSSCSDLDHFCASHPQLEHLHFDGYDFPTCWREVGMSFKFQWALAHLQTLIFNYYPHPDLLNKFMHSCSKLEELYVGLQIFSIFLLQQPKNHEAYRSISSKQTHLRKLTFSGLEFTCGDFLQQVLEGCKKLESLHISGHFEDSETFLVDLLKYLPLATNIRDLRIQKDAFSVSLLKDLISSLESCLKLERLMIYQEEYRISKDHHEFQIDLSDRLRDLVYRLPQLVAFCFIYPLDPETVVDISLPLNRLNWDPKNNDNITHRPCFWHHIGTYDLPKNLSFPRIHLHEFVNPFPYIDSFPVFK</sequence>
<dbReference type="SUPFAM" id="SSF51445">
    <property type="entry name" value="(Trans)glycosidases"/>
    <property type="match status" value="1"/>
</dbReference>
<evidence type="ECO:0000256" key="5">
    <source>
        <dbReference type="ARBA" id="ARBA00022801"/>
    </source>
</evidence>
<reference evidence="11" key="1">
    <citation type="submission" date="2021-11" db="EMBL/GenBank/DDBJ databases">
        <authorList>
            <person name="Schell T."/>
        </authorList>
    </citation>
    <scope>NUCLEOTIDE SEQUENCE</scope>
    <source>
        <strain evidence="11">M5</strain>
    </source>
</reference>
<dbReference type="OrthoDB" id="428480at2759"/>
<dbReference type="PRINTS" id="PR00738">
    <property type="entry name" value="GLHYDRLASE20"/>
</dbReference>
<evidence type="ECO:0000256" key="6">
    <source>
        <dbReference type="ARBA" id="ARBA00023180"/>
    </source>
</evidence>
<evidence type="ECO:0000313" key="11">
    <source>
        <dbReference type="EMBL" id="CAH0105566.1"/>
    </source>
</evidence>
<evidence type="ECO:0000313" key="12">
    <source>
        <dbReference type="Proteomes" id="UP000789390"/>
    </source>
</evidence>
<dbReference type="InterPro" id="IPR032675">
    <property type="entry name" value="LRR_dom_sf"/>
</dbReference>
<name>A0A8J2RMW4_9CRUS</name>
<accession>A0A8J2RMW4</accession>
<evidence type="ECO:0000256" key="7">
    <source>
        <dbReference type="ARBA" id="ARBA00023295"/>
    </source>
</evidence>
<feature type="domain" description="Beta-hexosaminidase eukaryotic type N-terminal" evidence="10">
    <location>
        <begin position="711"/>
        <end position="838"/>
    </location>
</feature>
<dbReference type="EC" id="3.2.1.52" evidence="3"/>
<dbReference type="InterPro" id="IPR029019">
    <property type="entry name" value="HEX_eukaryotic_N"/>
</dbReference>
<dbReference type="InterPro" id="IPR017853">
    <property type="entry name" value="GH"/>
</dbReference>
<evidence type="ECO:0000256" key="2">
    <source>
        <dbReference type="ARBA" id="ARBA00006285"/>
    </source>
</evidence>
<dbReference type="GO" id="GO:0004563">
    <property type="term" value="F:beta-N-acetylhexosaminidase activity"/>
    <property type="evidence" value="ECO:0007669"/>
    <property type="project" value="UniProtKB-EC"/>
</dbReference>
<evidence type="ECO:0000259" key="9">
    <source>
        <dbReference type="Pfam" id="PF00728"/>
    </source>
</evidence>
<keyword evidence="7" id="KW-0326">Glycosidase</keyword>
<dbReference type="Gene3D" id="3.30.379.10">
    <property type="entry name" value="Chitobiase/beta-hexosaminidase domain 2-like"/>
    <property type="match status" value="1"/>
</dbReference>
<dbReference type="GO" id="GO:0005975">
    <property type="term" value="P:carbohydrate metabolic process"/>
    <property type="evidence" value="ECO:0007669"/>
    <property type="project" value="InterPro"/>
</dbReference>